<organism evidence="1 2">
    <name type="scientific">Paenibacillus pectinilyticus</name>
    <dbReference type="NCBI Taxonomy" id="512399"/>
    <lineage>
        <taxon>Bacteria</taxon>
        <taxon>Bacillati</taxon>
        <taxon>Bacillota</taxon>
        <taxon>Bacilli</taxon>
        <taxon>Bacillales</taxon>
        <taxon>Paenibacillaceae</taxon>
        <taxon>Paenibacillus</taxon>
    </lineage>
</organism>
<keyword evidence="2" id="KW-1185">Reference proteome</keyword>
<evidence type="ECO:0000313" key="2">
    <source>
        <dbReference type="Proteomes" id="UP000093309"/>
    </source>
</evidence>
<dbReference type="SUPFAM" id="SSF51735">
    <property type="entry name" value="NAD(P)-binding Rossmann-fold domains"/>
    <property type="match status" value="1"/>
</dbReference>
<evidence type="ECO:0000313" key="1">
    <source>
        <dbReference type="EMBL" id="OCT12230.1"/>
    </source>
</evidence>
<reference evidence="2" key="1">
    <citation type="submission" date="2016-05" db="EMBL/GenBank/DDBJ databases">
        <title>Paenibacillus oryzae. sp. nov., isolated from the rice root.</title>
        <authorList>
            <person name="Zhang J."/>
            <person name="Zhang X."/>
        </authorList>
    </citation>
    <scope>NUCLEOTIDE SEQUENCE [LARGE SCALE GENOMIC DNA]</scope>
    <source>
        <strain evidence="2">KCTC13222</strain>
    </source>
</reference>
<gene>
    <name evidence="1" type="ORF">A8709_30800</name>
</gene>
<protein>
    <recommendedName>
        <fullName evidence="3">Gfo/Idh/MocA-like oxidoreductase N-terminal domain-containing protein</fullName>
    </recommendedName>
</protein>
<dbReference type="RefSeq" id="WP_065856327.1">
    <property type="nucleotide sequence ID" value="NZ_LYPC01000027.1"/>
</dbReference>
<dbReference type="AlphaFoldDB" id="A0A1C0ZVV2"/>
<evidence type="ECO:0008006" key="3">
    <source>
        <dbReference type="Google" id="ProtNLM"/>
    </source>
</evidence>
<dbReference type="STRING" id="512399.A8709_30800"/>
<sequence length="278" mass="31318">MKKIGFIDYFLDEWHAEKYPGWLSKASNERMEVAYAYGKANVDGKLSNAEWSEKKGIQLLHSIEEVVEKSDYLVVLSPDHAIYHEELSWLPLQSGKPTYIDKTFAPDRASALRMIEHADKHRTPMYSTSALRFAAEYADLEKQGIASICSLGPGLFENYAIHQVEPIISVMGTDVKRVMWTGTDKTPSLIIGYSDGRQATINLYGWECPFTMALHYDAGNSKFLKIESDFFGAFIANMIQFFDSGQPPVSHVETIAIATVLEMGMIAAKTPYQWLQLP</sequence>
<proteinExistence type="predicted"/>
<dbReference type="InterPro" id="IPR036291">
    <property type="entry name" value="NAD(P)-bd_dom_sf"/>
</dbReference>
<comment type="caution">
    <text evidence="1">The sequence shown here is derived from an EMBL/GenBank/DDBJ whole genome shotgun (WGS) entry which is preliminary data.</text>
</comment>
<dbReference type="Proteomes" id="UP000093309">
    <property type="component" value="Unassembled WGS sequence"/>
</dbReference>
<dbReference type="OrthoDB" id="2923860at2"/>
<dbReference type="Gene3D" id="3.40.50.720">
    <property type="entry name" value="NAD(P)-binding Rossmann-like Domain"/>
    <property type="match status" value="1"/>
</dbReference>
<name>A0A1C0ZVV2_9BACL</name>
<accession>A0A1C0ZVV2</accession>
<dbReference type="EMBL" id="LYPC01000027">
    <property type="protein sequence ID" value="OCT12230.1"/>
    <property type="molecule type" value="Genomic_DNA"/>
</dbReference>